<dbReference type="PANTHER" id="PTHR24148">
    <property type="entry name" value="ANKYRIN REPEAT DOMAIN-CONTAINING PROTEIN 39 HOMOLOG-RELATED"/>
    <property type="match status" value="1"/>
</dbReference>
<comment type="caution">
    <text evidence="2">The sequence shown here is derived from an EMBL/GenBank/DDBJ whole genome shotgun (WGS) entry which is preliminary data.</text>
</comment>
<dbReference type="InterPro" id="IPR052895">
    <property type="entry name" value="HetReg/Transcr_Mod"/>
</dbReference>
<dbReference type="PANTHER" id="PTHR24148:SF64">
    <property type="entry name" value="HETEROKARYON INCOMPATIBILITY DOMAIN-CONTAINING PROTEIN"/>
    <property type="match status" value="1"/>
</dbReference>
<feature type="domain" description="Heterokaryon incompatibility" evidence="1">
    <location>
        <begin position="62"/>
        <end position="219"/>
    </location>
</feature>
<protein>
    <recommendedName>
        <fullName evidence="1">Heterokaryon incompatibility domain-containing protein</fullName>
    </recommendedName>
</protein>
<proteinExistence type="predicted"/>
<evidence type="ECO:0000259" key="1">
    <source>
        <dbReference type="Pfam" id="PF06985"/>
    </source>
</evidence>
<organism evidence="2 3">
    <name type="scientific">Apiospora phragmitis</name>
    <dbReference type="NCBI Taxonomy" id="2905665"/>
    <lineage>
        <taxon>Eukaryota</taxon>
        <taxon>Fungi</taxon>
        <taxon>Dikarya</taxon>
        <taxon>Ascomycota</taxon>
        <taxon>Pezizomycotina</taxon>
        <taxon>Sordariomycetes</taxon>
        <taxon>Xylariomycetidae</taxon>
        <taxon>Amphisphaeriales</taxon>
        <taxon>Apiosporaceae</taxon>
        <taxon>Apiospora</taxon>
    </lineage>
</organism>
<evidence type="ECO:0000313" key="3">
    <source>
        <dbReference type="Proteomes" id="UP001480595"/>
    </source>
</evidence>
<name>A0ABR1U9G6_9PEZI</name>
<keyword evidence="3" id="KW-1185">Reference proteome</keyword>
<dbReference type="InterPro" id="IPR010730">
    <property type="entry name" value="HET"/>
</dbReference>
<accession>A0ABR1U9G6</accession>
<dbReference type="RefSeq" id="XP_066713235.1">
    <property type="nucleotide sequence ID" value="XM_066861065.1"/>
</dbReference>
<reference evidence="2 3" key="1">
    <citation type="submission" date="2023-01" db="EMBL/GenBank/DDBJ databases">
        <title>Analysis of 21 Apiospora genomes using comparative genomics revels a genus with tremendous synthesis potential of carbohydrate active enzymes and secondary metabolites.</title>
        <authorList>
            <person name="Sorensen T."/>
        </authorList>
    </citation>
    <scope>NUCLEOTIDE SEQUENCE [LARGE SCALE GENOMIC DNA]</scope>
    <source>
        <strain evidence="2 3">CBS 135458</strain>
    </source>
</reference>
<gene>
    <name evidence="2" type="ORF">PG994_009656</name>
</gene>
<dbReference type="EMBL" id="JAQQWL010000010">
    <property type="protein sequence ID" value="KAK8054589.1"/>
    <property type="molecule type" value="Genomic_DNA"/>
</dbReference>
<dbReference type="Pfam" id="PF06985">
    <property type="entry name" value="HET"/>
    <property type="match status" value="1"/>
</dbReference>
<evidence type="ECO:0000313" key="2">
    <source>
        <dbReference type="EMBL" id="KAK8054589.1"/>
    </source>
</evidence>
<dbReference type="GeneID" id="92094128"/>
<dbReference type="Proteomes" id="UP001480595">
    <property type="component" value="Unassembled WGS sequence"/>
</dbReference>
<sequence length="265" mass="30472">MCAASEPEVEIVKVGFHRHRPLSSEGSIRVVDLLSGAKEEVIHCELREVDLDRDLDDRGAQYEALSYAWGDSHDRNVIQCDGQPLEVTVNCWHALRQLRRDDGVRTLWIDAICIDQSGDREESTRERNRQVQLMGRIYQRAARVLAWLGPEEDAADTPKLFEFFEIARRLPPQIIDSLSDYSRFAIANLYKLLSASMARGSFERLIAAPWFFRMWTLQEVALASEVILMTGQWTLDWDTFRRGVCYTRLWSAVWSTPSRSAFGTT</sequence>